<evidence type="ECO:0000256" key="8">
    <source>
        <dbReference type="ARBA" id="ARBA00022989"/>
    </source>
</evidence>
<dbReference type="Pfam" id="PF07690">
    <property type="entry name" value="MFS_1"/>
    <property type="match status" value="1"/>
</dbReference>
<name>A0A8S2KQ87_9BILA</name>
<dbReference type="Gene3D" id="1.20.1250.20">
    <property type="entry name" value="MFS general substrate transporter like domains"/>
    <property type="match status" value="1"/>
</dbReference>
<dbReference type="EMBL" id="CAJOBH010001346">
    <property type="protein sequence ID" value="CAF3849343.1"/>
    <property type="molecule type" value="Genomic_DNA"/>
</dbReference>
<protein>
    <recommendedName>
        <fullName evidence="12">NAD(P)(+)--arginine ADP-ribosyltransferase</fullName>
        <ecNumber evidence="12">2.4.2.31</ecNumber>
    </recommendedName>
    <alternativeName>
        <fullName evidence="12">Mono(ADP-ribosyl)transferase</fullName>
    </alternativeName>
</protein>
<dbReference type="InterPro" id="IPR011990">
    <property type="entry name" value="TPR-like_helical_dom_sf"/>
</dbReference>
<feature type="transmembrane region" description="Helical" evidence="14">
    <location>
        <begin position="1257"/>
        <end position="1274"/>
    </location>
</feature>
<evidence type="ECO:0000256" key="5">
    <source>
        <dbReference type="ARBA" id="ARBA00022679"/>
    </source>
</evidence>
<dbReference type="InterPro" id="IPR011701">
    <property type="entry name" value="MFS"/>
</dbReference>
<dbReference type="PANTHER" id="PTHR23513:SF6">
    <property type="entry name" value="MAJOR FACILITATOR SUPERFAMILY ASSOCIATED DOMAIN-CONTAINING PROTEIN"/>
    <property type="match status" value="1"/>
</dbReference>
<dbReference type="InterPro" id="IPR000768">
    <property type="entry name" value="ART"/>
</dbReference>
<feature type="transmembrane region" description="Helical" evidence="14">
    <location>
        <begin position="1119"/>
        <end position="1139"/>
    </location>
</feature>
<keyword evidence="7" id="KW-0548">Nucleotidyltransferase</keyword>
<evidence type="ECO:0000256" key="13">
    <source>
        <dbReference type="SAM" id="MobiDB-lite"/>
    </source>
</evidence>
<feature type="transmembrane region" description="Helical" evidence="14">
    <location>
        <begin position="1229"/>
        <end position="1250"/>
    </location>
</feature>
<evidence type="ECO:0000256" key="7">
    <source>
        <dbReference type="ARBA" id="ARBA00022695"/>
    </source>
</evidence>
<feature type="region of interest" description="Disordered" evidence="13">
    <location>
        <begin position="791"/>
        <end position="810"/>
    </location>
</feature>
<gene>
    <name evidence="15" type="ORF">BYL167_LOCUS5768</name>
</gene>
<dbReference type="Gene3D" id="3.90.176.10">
    <property type="entry name" value="Toxin ADP-ribosyltransferase, Chain A, domain 1"/>
    <property type="match status" value="1"/>
</dbReference>
<keyword evidence="4 12" id="KW-0328">Glycosyltransferase</keyword>
<keyword evidence="12" id="KW-0520">NAD</keyword>
<comment type="similarity">
    <text evidence="2 12">Belongs to the Arg-specific ADP-ribosyltransferase family.</text>
</comment>
<comment type="subcellular location">
    <subcellularLocation>
        <location evidence="1">Cell membrane</location>
        <topology evidence="1">Multi-pass membrane protein</topology>
    </subcellularLocation>
</comment>
<dbReference type="GO" id="GO:0016779">
    <property type="term" value="F:nucleotidyltransferase activity"/>
    <property type="evidence" value="ECO:0007669"/>
    <property type="project" value="UniProtKB-KW"/>
</dbReference>
<keyword evidence="12" id="KW-0521">NADP</keyword>
<evidence type="ECO:0000256" key="2">
    <source>
        <dbReference type="ARBA" id="ARBA00009558"/>
    </source>
</evidence>
<dbReference type="Proteomes" id="UP000681967">
    <property type="component" value="Unassembled WGS sequence"/>
</dbReference>
<dbReference type="Pfam" id="PF13424">
    <property type="entry name" value="TPR_12"/>
    <property type="match status" value="1"/>
</dbReference>
<proteinExistence type="inferred from homology"/>
<evidence type="ECO:0000256" key="1">
    <source>
        <dbReference type="ARBA" id="ARBA00004651"/>
    </source>
</evidence>
<evidence type="ECO:0000256" key="3">
    <source>
        <dbReference type="ARBA" id="ARBA00022475"/>
    </source>
</evidence>
<keyword evidence="8 14" id="KW-1133">Transmembrane helix</keyword>
<evidence type="ECO:0000256" key="4">
    <source>
        <dbReference type="ARBA" id="ARBA00022676"/>
    </source>
</evidence>
<evidence type="ECO:0000256" key="12">
    <source>
        <dbReference type="RuleBase" id="RU361228"/>
    </source>
</evidence>
<dbReference type="GO" id="GO:0005886">
    <property type="term" value="C:plasma membrane"/>
    <property type="evidence" value="ECO:0007669"/>
    <property type="project" value="UniProtKB-SubCell"/>
</dbReference>
<accession>A0A8S2KQ87</accession>
<organism evidence="15 16">
    <name type="scientific">Rotaria magnacalcarata</name>
    <dbReference type="NCBI Taxonomy" id="392030"/>
    <lineage>
        <taxon>Eukaryota</taxon>
        <taxon>Metazoa</taxon>
        <taxon>Spiralia</taxon>
        <taxon>Gnathifera</taxon>
        <taxon>Rotifera</taxon>
        <taxon>Eurotatoria</taxon>
        <taxon>Bdelloidea</taxon>
        <taxon>Philodinida</taxon>
        <taxon>Philodinidae</taxon>
        <taxon>Rotaria</taxon>
    </lineage>
</organism>
<comment type="caution">
    <text evidence="15">The sequence shown here is derived from an EMBL/GenBank/DDBJ whole genome shotgun (WGS) entry which is preliminary data.</text>
</comment>
<evidence type="ECO:0000256" key="9">
    <source>
        <dbReference type="ARBA" id="ARBA00023136"/>
    </source>
</evidence>
<keyword evidence="5 12" id="KW-0808">Transferase</keyword>
<evidence type="ECO:0000313" key="15">
    <source>
        <dbReference type="EMBL" id="CAF3849343.1"/>
    </source>
</evidence>
<dbReference type="SUPFAM" id="SSF48452">
    <property type="entry name" value="TPR-like"/>
    <property type="match status" value="1"/>
</dbReference>
<feature type="transmembrane region" description="Helical" evidence="14">
    <location>
        <begin position="927"/>
        <end position="953"/>
    </location>
</feature>
<sequence>MNATPPAPVDGGTSENIVPPLNIRFPTASETISETREDVIILWVGAVPHNASQDQFDKKIQQVNHAIRLYDDLKLATDAGDPSNMINCFTNSLEYIELMKQEKFLIIVSYSTPMTSDCVREYLAEVNQKRQVDSILILDISNKLDDSCFASFTKVSLFHDFDKLFAEITKQVELILLQLVAFNLFEQKQRTTKDLTKESASFLWFQVLVDALKKMPKNKNSFKSMLTMCKNYYNTRKKHLDEIAEFERDYKVSDAVKWYTKESFLYRLLNKALRTEDVTSLYLFRTFIVDLSSQLEMEFEKMKLKEDELIVYRGQQMSESELNKLQHNEKNLISTNGFFSTTRRKDIAMGFAKTSSARTDLTPVLFEIRASTKLGKVVFADITSLSEFAREKEVLFSLGAVFQIVKFEYDNTDNMCKVHMAATDEGSKDVAKLVNRTSDSGKRMLFGELLLDMGKYTESQKYFETMREQMNSDDTEVADIYHNPGRAYGYKGDFKKALENFNRAYDLRSRTPVTSDYSLPDALNSLGVIYGEQGEYGKAKKRFNDALTMVEQHQTSDTKSKVLHIAQSHSNLGWIHFLKGEYQQALGFHQQSLNSRKQLLGDDFLLLADNYSSIGAVQHALGCAYFEKNNKVKAITMFEKTLGIYQKQRTKDEKAIQRMSLLRNDEFNKNKHSNSRYPRRRYILEIPNYSKRIKTSNYSKNEEKFPSHQAINQLTCDNDNEQILEIDLNNDLYLNRKYNRKTLLNTEYQNIDDPWVKQLLERDLDFSSLYQEESPIQILNISDFQITNSNSTSQKFSHHRNTTFDPYQSPSIIKDRNKVISSNSFQLNGSSRKWILQPATYSPINSNNSSFNKKIPLPYKGKLNSRQFGPLKTNTNEEKSLLRQENNSIHVKNQRNNNEPTKKYINDEKNETNNIWNLFSSREKRNIFIYIFGIMLYKFGIEAFNGSIVSLAANRYDRDAFNSGSIAKTFEKVGLLVGLNQACQCIGSILIAPLIKRWPTRTILSISIFIFALFTALLMIIDAATGGKIKPSNFQAMHEHDFSYYGTYSTNIIIPIYCITGIAYGMVELIRRIIPRDIVGSNEEKLQRMDALVHIFYEIAGVSGALITGLVLIPRLGNNYSFLITPILFSLSAIVWMFINSLGTKTIIDDEQFSIGNQNPKTNYLKALIEGFALFGQSIYLGGKIILTNRKYFWLFPCYSLTLYIHRYIENGIAPQIAKRYLQNSEWSQIIVGGSNFGELLGALFVFFLTKKIRSPIVWLRLDSILLFILWYLPFYNSSTISVKNAWIIALSFIPLGFGSAGDDISLNAYIQSSLSKPQLKNKHVSSLGAVMAFLYSSYIILYAILNPLLGKYIDSVYNSKQTIRPAFIFTVGVQITIVSILVSLSTFIPKGSCKLNPSIE</sequence>
<keyword evidence="3" id="KW-1003">Cell membrane</keyword>
<dbReference type="GO" id="GO:0106274">
    <property type="term" value="F:NAD+-protein-arginine ADP-ribosyltransferase activity"/>
    <property type="evidence" value="ECO:0007669"/>
    <property type="project" value="UniProtKB-EC"/>
</dbReference>
<dbReference type="SMART" id="SM00028">
    <property type="entry name" value="TPR"/>
    <property type="match status" value="4"/>
</dbReference>
<evidence type="ECO:0000256" key="10">
    <source>
        <dbReference type="ARBA" id="ARBA00047597"/>
    </source>
</evidence>
<dbReference type="Gene3D" id="1.25.40.10">
    <property type="entry name" value="Tetratricopeptide repeat domain"/>
    <property type="match status" value="2"/>
</dbReference>
<feature type="transmembrane region" description="Helical" evidence="14">
    <location>
        <begin position="1328"/>
        <end position="1346"/>
    </location>
</feature>
<evidence type="ECO:0000313" key="16">
    <source>
        <dbReference type="Proteomes" id="UP000681967"/>
    </source>
</evidence>
<feature type="repeat" description="TPR" evidence="11">
    <location>
        <begin position="520"/>
        <end position="553"/>
    </location>
</feature>
<comment type="catalytic activity">
    <reaction evidence="10 12">
        <text>L-arginyl-[protein] + NAD(+) = N(omega)-(ADP-D-ribosyl)-L-arginyl-[protein] + nicotinamide + H(+)</text>
        <dbReference type="Rhea" id="RHEA:19149"/>
        <dbReference type="Rhea" id="RHEA-COMP:10532"/>
        <dbReference type="Rhea" id="RHEA-COMP:15087"/>
        <dbReference type="ChEBI" id="CHEBI:15378"/>
        <dbReference type="ChEBI" id="CHEBI:17154"/>
        <dbReference type="ChEBI" id="CHEBI:29965"/>
        <dbReference type="ChEBI" id="CHEBI:57540"/>
        <dbReference type="ChEBI" id="CHEBI:142554"/>
        <dbReference type="EC" id="2.4.2.31"/>
    </reaction>
</comment>
<dbReference type="InterPro" id="IPR036259">
    <property type="entry name" value="MFS_trans_sf"/>
</dbReference>
<dbReference type="PANTHER" id="PTHR23513">
    <property type="entry name" value="INTEGRAL MEMBRANE EFFLUX PROTEIN-RELATED"/>
    <property type="match status" value="1"/>
</dbReference>
<feature type="transmembrane region" description="Helical" evidence="14">
    <location>
        <begin position="1091"/>
        <end position="1113"/>
    </location>
</feature>
<dbReference type="SUPFAM" id="SSF103473">
    <property type="entry name" value="MFS general substrate transporter"/>
    <property type="match status" value="1"/>
</dbReference>
<keyword evidence="11" id="KW-0802">TPR repeat</keyword>
<dbReference type="PROSITE" id="PS51996">
    <property type="entry name" value="TR_MART"/>
    <property type="match status" value="1"/>
</dbReference>
<dbReference type="GO" id="GO:0022857">
    <property type="term" value="F:transmembrane transporter activity"/>
    <property type="evidence" value="ECO:0007669"/>
    <property type="project" value="InterPro"/>
</dbReference>
<reference evidence="15" key="1">
    <citation type="submission" date="2021-02" db="EMBL/GenBank/DDBJ databases">
        <authorList>
            <person name="Nowell W R."/>
        </authorList>
    </citation>
    <scope>NUCLEOTIDE SEQUENCE</scope>
</reference>
<evidence type="ECO:0000256" key="6">
    <source>
        <dbReference type="ARBA" id="ARBA00022692"/>
    </source>
</evidence>
<dbReference type="CDD" id="cd06174">
    <property type="entry name" value="MFS"/>
    <property type="match status" value="1"/>
</dbReference>
<dbReference type="PROSITE" id="PS50005">
    <property type="entry name" value="TPR"/>
    <property type="match status" value="2"/>
</dbReference>
<evidence type="ECO:0000256" key="11">
    <source>
        <dbReference type="PROSITE-ProRule" id="PRU00339"/>
    </source>
</evidence>
<feature type="transmembrane region" description="Helical" evidence="14">
    <location>
        <begin position="1366"/>
        <end position="1389"/>
    </location>
</feature>
<dbReference type="Pfam" id="PF01129">
    <property type="entry name" value="ART"/>
    <property type="match status" value="1"/>
</dbReference>
<dbReference type="SUPFAM" id="SSF56399">
    <property type="entry name" value="ADP-ribosylation"/>
    <property type="match status" value="1"/>
</dbReference>
<dbReference type="EC" id="2.4.2.31" evidence="12"/>
<feature type="transmembrane region" description="Helical" evidence="14">
    <location>
        <begin position="1052"/>
        <end position="1070"/>
    </location>
</feature>
<feature type="transmembrane region" description="Helical" evidence="14">
    <location>
        <begin position="1002"/>
        <end position="1021"/>
    </location>
</feature>
<feature type="repeat" description="TPR" evidence="11">
    <location>
        <begin position="478"/>
        <end position="511"/>
    </location>
</feature>
<dbReference type="InterPro" id="IPR019734">
    <property type="entry name" value="TPR_rpt"/>
</dbReference>
<evidence type="ECO:0000256" key="14">
    <source>
        <dbReference type="SAM" id="Phobius"/>
    </source>
</evidence>
<keyword evidence="6 14" id="KW-0812">Transmembrane</keyword>
<dbReference type="Pfam" id="PF13374">
    <property type="entry name" value="TPR_10"/>
    <property type="match status" value="1"/>
</dbReference>
<keyword evidence="9 14" id="KW-0472">Membrane</keyword>